<comment type="caution">
    <text evidence="2">The sequence shown here is derived from an EMBL/GenBank/DDBJ whole genome shotgun (WGS) entry which is preliminary data.</text>
</comment>
<dbReference type="InterPro" id="IPR001353">
    <property type="entry name" value="Proteasome_sua/b"/>
</dbReference>
<dbReference type="InterPro" id="IPR023333">
    <property type="entry name" value="Proteasome_suB-type"/>
</dbReference>
<gene>
    <name evidence="2" type="ORF">POM88_004686</name>
</gene>
<dbReference type="GO" id="GO:0005839">
    <property type="term" value="C:proteasome core complex"/>
    <property type="evidence" value="ECO:0007669"/>
    <property type="project" value="InterPro"/>
</dbReference>
<reference evidence="2" key="1">
    <citation type="submission" date="2023-02" db="EMBL/GenBank/DDBJ databases">
        <title>Genome of toxic invasive species Heracleum sosnowskyi carries increased number of genes despite the absence of recent whole-genome duplications.</title>
        <authorList>
            <person name="Schelkunov M."/>
            <person name="Shtratnikova V."/>
            <person name="Makarenko M."/>
            <person name="Klepikova A."/>
            <person name="Omelchenko D."/>
            <person name="Novikova G."/>
            <person name="Obukhova E."/>
            <person name="Bogdanov V."/>
            <person name="Penin A."/>
            <person name="Logacheva M."/>
        </authorList>
    </citation>
    <scope>NUCLEOTIDE SEQUENCE</scope>
    <source>
        <strain evidence="2">Hsosn_3</strain>
        <tissue evidence="2">Leaf</tissue>
    </source>
</reference>
<dbReference type="Pfam" id="PF00227">
    <property type="entry name" value="Proteasome"/>
    <property type="match status" value="1"/>
</dbReference>
<accession>A0AAD8JK09</accession>
<dbReference type="SUPFAM" id="SSF56235">
    <property type="entry name" value="N-terminal nucleophile aminohydrolases (Ntn hydrolases)"/>
    <property type="match status" value="1"/>
</dbReference>
<reference evidence="2" key="2">
    <citation type="submission" date="2023-05" db="EMBL/GenBank/DDBJ databases">
        <authorList>
            <person name="Schelkunov M.I."/>
        </authorList>
    </citation>
    <scope>NUCLEOTIDE SEQUENCE</scope>
    <source>
        <strain evidence="2">Hsosn_3</strain>
        <tissue evidence="2">Leaf</tissue>
    </source>
</reference>
<name>A0AAD8JK09_9APIA</name>
<dbReference type="InterPro" id="IPR029055">
    <property type="entry name" value="Ntn_hydrolases_N"/>
</dbReference>
<dbReference type="GO" id="GO:0051603">
    <property type="term" value="P:proteolysis involved in protein catabolic process"/>
    <property type="evidence" value="ECO:0007669"/>
    <property type="project" value="InterPro"/>
</dbReference>
<dbReference type="GO" id="GO:0005737">
    <property type="term" value="C:cytoplasm"/>
    <property type="evidence" value="ECO:0007669"/>
    <property type="project" value="TreeGrafter"/>
</dbReference>
<protein>
    <submittedName>
        <fullName evidence="2">Proteasome endopeptidase complex</fullName>
    </submittedName>
</protein>
<dbReference type="EMBL" id="JAUIZM010000001">
    <property type="protein sequence ID" value="KAK1405081.1"/>
    <property type="molecule type" value="Genomic_DNA"/>
</dbReference>
<dbReference type="Proteomes" id="UP001237642">
    <property type="component" value="Unassembled WGS sequence"/>
</dbReference>
<proteinExistence type="predicted"/>
<keyword evidence="3" id="KW-1185">Reference proteome</keyword>
<evidence type="ECO:0000313" key="2">
    <source>
        <dbReference type="EMBL" id="KAK1405081.1"/>
    </source>
</evidence>
<organism evidence="2 3">
    <name type="scientific">Heracleum sosnowskyi</name>
    <dbReference type="NCBI Taxonomy" id="360622"/>
    <lineage>
        <taxon>Eukaryota</taxon>
        <taxon>Viridiplantae</taxon>
        <taxon>Streptophyta</taxon>
        <taxon>Embryophyta</taxon>
        <taxon>Tracheophyta</taxon>
        <taxon>Spermatophyta</taxon>
        <taxon>Magnoliopsida</taxon>
        <taxon>eudicotyledons</taxon>
        <taxon>Gunneridae</taxon>
        <taxon>Pentapetalae</taxon>
        <taxon>asterids</taxon>
        <taxon>campanulids</taxon>
        <taxon>Apiales</taxon>
        <taxon>Apiaceae</taxon>
        <taxon>Apioideae</taxon>
        <taxon>apioid superclade</taxon>
        <taxon>Tordylieae</taxon>
        <taxon>Tordyliinae</taxon>
        <taxon>Heracleum</taxon>
    </lineage>
</organism>
<dbReference type="PANTHER" id="PTHR32194:SF3">
    <property type="entry name" value="PROTEASOME SUBUNIT BETA"/>
    <property type="match status" value="1"/>
</dbReference>
<sequence>MIAGWDEKGPVLYYVGSEAGPTKGTRFLIGSRSPVADIVLDSWYHYDMTVEEAVELARRFMYHATFSDGVSGGTASVYYVGPDGWKNLSGNDVGKLHYQYNPVEPVVIRHDMDVVSGA</sequence>
<keyword evidence="2" id="KW-0647">Proteasome</keyword>
<keyword evidence="1" id="KW-0865">Zymogen</keyword>
<dbReference type="Gene3D" id="3.60.20.10">
    <property type="entry name" value="Glutamine Phosphoribosylpyrophosphate, subunit 1, domain 1"/>
    <property type="match status" value="1"/>
</dbReference>
<dbReference type="PANTHER" id="PTHR32194">
    <property type="entry name" value="METALLOPROTEASE TLDD"/>
    <property type="match status" value="1"/>
</dbReference>
<evidence type="ECO:0000313" key="3">
    <source>
        <dbReference type="Proteomes" id="UP001237642"/>
    </source>
</evidence>
<dbReference type="AlphaFoldDB" id="A0AAD8JK09"/>
<evidence type="ECO:0000256" key="1">
    <source>
        <dbReference type="ARBA" id="ARBA00023145"/>
    </source>
</evidence>